<gene>
    <name evidence="4" type="ORF">FA13DRAFT_1751450</name>
</gene>
<proteinExistence type="inferred from homology"/>
<evidence type="ECO:0000313" key="5">
    <source>
        <dbReference type="Proteomes" id="UP000298030"/>
    </source>
</evidence>
<dbReference type="Proteomes" id="UP000298030">
    <property type="component" value="Unassembled WGS sequence"/>
</dbReference>
<dbReference type="AlphaFoldDB" id="A0A4Y7TXK8"/>
<evidence type="ECO:0000259" key="3">
    <source>
        <dbReference type="Pfam" id="PF00144"/>
    </source>
</evidence>
<dbReference type="InterPro" id="IPR001466">
    <property type="entry name" value="Beta-lactam-related"/>
</dbReference>
<dbReference type="PANTHER" id="PTHR22935:SF95">
    <property type="entry name" value="BETA-LACTAMASE-LIKE 1-RELATED"/>
    <property type="match status" value="1"/>
</dbReference>
<feature type="region of interest" description="Disordered" evidence="2">
    <location>
        <begin position="12"/>
        <end position="38"/>
    </location>
</feature>
<dbReference type="OrthoDB" id="428260at2759"/>
<dbReference type="EMBL" id="QPFP01000002">
    <property type="protein sequence ID" value="TEB38905.1"/>
    <property type="molecule type" value="Genomic_DNA"/>
</dbReference>
<dbReference type="Gene3D" id="3.40.710.10">
    <property type="entry name" value="DD-peptidase/beta-lactamase superfamily"/>
    <property type="match status" value="1"/>
</dbReference>
<name>A0A4Y7TXK8_COPMI</name>
<dbReference type="SUPFAM" id="SSF56601">
    <property type="entry name" value="beta-lactamase/transpeptidase-like"/>
    <property type="match status" value="1"/>
</dbReference>
<keyword evidence="5" id="KW-1185">Reference proteome</keyword>
<accession>A0A4Y7TXK8</accession>
<dbReference type="PANTHER" id="PTHR22935">
    <property type="entry name" value="PENICILLIN-BINDING PROTEIN"/>
    <property type="match status" value="1"/>
</dbReference>
<organism evidence="4 5">
    <name type="scientific">Coprinellus micaceus</name>
    <name type="common">Glistening ink-cap mushroom</name>
    <name type="synonym">Coprinus micaceus</name>
    <dbReference type="NCBI Taxonomy" id="71717"/>
    <lineage>
        <taxon>Eukaryota</taxon>
        <taxon>Fungi</taxon>
        <taxon>Dikarya</taxon>
        <taxon>Basidiomycota</taxon>
        <taxon>Agaricomycotina</taxon>
        <taxon>Agaricomycetes</taxon>
        <taxon>Agaricomycetidae</taxon>
        <taxon>Agaricales</taxon>
        <taxon>Agaricineae</taxon>
        <taxon>Psathyrellaceae</taxon>
        <taxon>Coprinellus</taxon>
    </lineage>
</organism>
<sequence length="613" mass="67645">MRIRGYNLGIQSQAGGLDTHTHPAHVQPHRRTFSPTTPSSRGMHLLLETFQPLAIAVVTPAGPIFERGYGILKANDTSGKQYPVDRHSIYRIASISKMFAVFETLLLRERGALDLDDPVDKYIPEFKPPSADMDWPEYLRRREDNLDEEHSGRFSRITLRQLASHTAGLGRDYPTINFTKWPIEANDFPGTGDGRNASKEAVLDGTAEYPLLNLPYAYPIYSNAGFDLLGLANVAANLKVKGEFAKGEPKTYKELVKRDIFNAFGLNSSFFRLPQDQDLKDHIAIPHSSPSWADSSFGDADDSAGGQYSSLADLAKIAQVFLSPKAPNKEHRFLPSIMREWLRPVHIWPNGNEAVGAPWEISYLPPTSLFGSVPQGSRHLPEPNLYAQFDILDDAMMGGIYPFPGRAPIYSKSGSIPGYQSLFSLNPESGYAVIVLATGSNPQPATVVLDALQKLQPAFQEQLLSQIVEAYVGTWDAESERGEQGGRDVAEVEVLHGQLFLNKLVVDGVDVLKSIRDAIGTGEPHQTLPVPLWSTGRLHEFRLAPGLAPKDGRGDMSSCMSYWVTIEYPGVFARGASIGLVYWEDGELVYPSGGVRLKRKAPMRRCVPTFSHG</sequence>
<comment type="similarity">
    <text evidence="1">Belongs to the beta-lactamase family.</text>
</comment>
<dbReference type="STRING" id="71717.A0A4Y7TXK8"/>
<evidence type="ECO:0000256" key="1">
    <source>
        <dbReference type="ARBA" id="ARBA00038473"/>
    </source>
</evidence>
<comment type="caution">
    <text evidence="4">The sequence shown here is derived from an EMBL/GenBank/DDBJ whole genome shotgun (WGS) entry which is preliminary data.</text>
</comment>
<dbReference type="InterPro" id="IPR012338">
    <property type="entry name" value="Beta-lactam/transpept-like"/>
</dbReference>
<protein>
    <submittedName>
        <fullName evidence="4">Beta-lactamase class C binding protein-like protein</fullName>
    </submittedName>
</protein>
<reference evidence="4 5" key="1">
    <citation type="journal article" date="2019" name="Nat. Ecol. Evol.">
        <title>Megaphylogeny resolves global patterns of mushroom evolution.</title>
        <authorList>
            <person name="Varga T."/>
            <person name="Krizsan K."/>
            <person name="Foldi C."/>
            <person name="Dima B."/>
            <person name="Sanchez-Garcia M."/>
            <person name="Sanchez-Ramirez S."/>
            <person name="Szollosi G.J."/>
            <person name="Szarkandi J.G."/>
            <person name="Papp V."/>
            <person name="Albert L."/>
            <person name="Andreopoulos W."/>
            <person name="Angelini C."/>
            <person name="Antonin V."/>
            <person name="Barry K.W."/>
            <person name="Bougher N.L."/>
            <person name="Buchanan P."/>
            <person name="Buyck B."/>
            <person name="Bense V."/>
            <person name="Catcheside P."/>
            <person name="Chovatia M."/>
            <person name="Cooper J."/>
            <person name="Damon W."/>
            <person name="Desjardin D."/>
            <person name="Finy P."/>
            <person name="Geml J."/>
            <person name="Haridas S."/>
            <person name="Hughes K."/>
            <person name="Justo A."/>
            <person name="Karasinski D."/>
            <person name="Kautmanova I."/>
            <person name="Kiss B."/>
            <person name="Kocsube S."/>
            <person name="Kotiranta H."/>
            <person name="LaButti K.M."/>
            <person name="Lechner B.E."/>
            <person name="Liimatainen K."/>
            <person name="Lipzen A."/>
            <person name="Lukacs Z."/>
            <person name="Mihaltcheva S."/>
            <person name="Morgado L.N."/>
            <person name="Niskanen T."/>
            <person name="Noordeloos M.E."/>
            <person name="Ohm R.A."/>
            <person name="Ortiz-Santana B."/>
            <person name="Ovrebo C."/>
            <person name="Racz N."/>
            <person name="Riley R."/>
            <person name="Savchenko A."/>
            <person name="Shiryaev A."/>
            <person name="Soop K."/>
            <person name="Spirin V."/>
            <person name="Szebenyi C."/>
            <person name="Tomsovsky M."/>
            <person name="Tulloss R.E."/>
            <person name="Uehling J."/>
            <person name="Grigoriev I.V."/>
            <person name="Vagvolgyi C."/>
            <person name="Papp T."/>
            <person name="Martin F.M."/>
            <person name="Miettinen O."/>
            <person name="Hibbett D.S."/>
            <person name="Nagy L.G."/>
        </authorList>
    </citation>
    <scope>NUCLEOTIDE SEQUENCE [LARGE SCALE GENOMIC DNA]</scope>
    <source>
        <strain evidence="4 5">FP101781</strain>
    </source>
</reference>
<evidence type="ECO:0000256" key="2">
    <source>
        <dbReference type="SAM" id="MobiDB-lite"/>
    </source>
</evidence>
<dbReference type="Pfam" id="PF00144">
    <property type="entry name" value="Beta-lactamase"/>
    <property type="match status" value="1"/>
</dbReference>
<evidence type="ECO:0000313" key="4">
    <source>
        <dbReference type="EMBL" id="TEB38905.1"/>
    </source>
</evidence>
<dbReference type="InterPro" id="IPR051478">
    <property type="entry name" value="Beta-lactamase-like_AB/R"/>
</dbReference>
<feature type="domain" description="Beta-lactamase-related" evidence="3">
    <location>
        <begin position="53"/>
        <end position="449"/>
    </location>
</feature>